<sequence>MIYNIYLDWMEYDKPGVMHSMAVHRYTFYVIDDLCHVESGRPFVATSGLTLEEAVQYYRALPHTQEKALGISADGVRSIELVVCHPVPADPTTGRNMLLPTYLGRSGWRRSRVVAAAVAMLKRELSIEHILDGELVLPCPDEPGVVR</sequence>
<evidence type="ECO:0000313" key="1">
    <source>
        <dbReference type="EMBL" id="SHI15084.1"/>
    </source>
</evidence>
<dbReference type="Proteomes" id="UP000183995">
    <property type="component" value="Unassembled WGS sequence"/>
</dbReference>
<dbReference type="EMBL" id="FQXV01000010">
    <property type="protein sequence ID" value="SHI15084.1"/>
    <property type="molecule type" value="Genomic_DNA"/>
</dbReference>
<keyword evidence="2" id="KW-1185">Reference proteome</keyword>
<proteinExistence type="predicted"/>
<dbReference type="AlphaFoldDB" id="A0A1M5YTF9"/>
<name>A0A1M5YTF9_9FIRM</name>
<protein>
    <submittedName>
        <fullName evidence="1">Uncharacterized protein</fullName>
    </submittedName>
</protein>
<reference evidence="1 2" key="1">
    <citation type="submission" date="2016-11" db="EMBL/GenBank/DDBJ databases">
        <authorList>
            <person name="Jaros S."/>
            <person name="Januszkiewicz K."/>
            <person name="Wedrychowicz H."/>
        </authorList>
    </citation>
    <scope>NUCLEOTIDE SEQUENCE [LARGE SCALE GENOMIC DNA]</scope>
    <source>
        <strain evidence="1 2">DSM 10068</strain>
    </source>
</reference>
<organism evidence="1 2">
    <name type="scientific">Sporobacter termitidis DSM 10068</name>
    <dbReference type="NCBI Taxonomy" id="1123282"/>
    <lineage>
        <taxon>Bacteria</taxon>
        <taxon>Bacillati</taxon>
        <taxon>Bacillota</taxon>
        <taxon>Clostridia</taxon>
        <taxon>Eubacteriales</taxon>
        <taxon>Oscillospiraceae</taxon>
        <taxon>Sporobacter</taxon>
    </lineage>
</organism>
<gene>
    <name evidence="1" type="ORF">SAMN02745823_02819</name>
</gene>
<accession>A0A1M5YTF9</accession>
<evidence type="ECO:0000313" key="2">
    <source>
        <dbReference type="Proteomes" id="UP000183995"/>
    </source>
</evidence>